<name>A0A084WI73_ANOSI</name>
<evidence type="ECO:0000313" key="3">
    <source>
        <dbReference type="Proteomes" id="UP000030765"/>
    </source>
</evidence>
<proteinExistence type="predicted"/>
<accession>A0A084WI73</accession>
<dbReference type="AlphaFoldDB" id="A0A084WI73"/>
<keyword evidence="3" id="KW-1185">Reference proteome</keyword>
<evidence type="ECO:0000313" key="2">
    <source>
        <dbReference type="EnsemblMetazoa" id="ASIC017949-PA"/>
    </source>
</evidence>
<sequence>MAAGSPLYLLTPWNNLKPCLSSTSIPVVLQHSLHATNRNTFIKGQLPPVLGCGEVHRRCISGPLQPGQRYNT</sequence>
<organism evidence="1">
    <name type="scientific">Anopheles sinensis</name>
    <name type="common">Mosquito</name>
    <dbReference type="NCBI Taxonomy" id="74873"/>
    <lineage>
        <taxon>Eukaryota</taxon>
        <taxon>Metazoa</taxon>
        <taxon>Ecdysozoa</taxon>
        <taxon>Arthropoda</taxon>
        <taxon>Hexapoda</taxon>
        <taxon>Insecta</taxon>
        <taxon>Pterygota</taxon>
        <taxon>Neoptera</taxon>
        <taxon>Endopterygota</taxon>
        <taxon>Diptera</taxon>
        <taxon>Nematocera</taxon>
        <taxon>Culicoidea</taxon>
        <taxon>Culicidae</taxon>
        <taxon>Anophelinae</taxon>
        <taxon>Anopheles</taxon>
    </lineage>
</organism>
<reference evidence="1 3" key="1">
    <citation type="journal article" date="2014" name="BMC Genomics">
        <title>Genome sequence of Anopheles sinensis provides insight into genetics basis of mosquito competence for malaria parasites.</title>
        <authorList>
            <person name="Zhou D."/>
            <person name="Zhang D."/>
            <person name="Ding G."/>
            <person name="Shi L."/>
            <person name="Hou Q."/>
            <person name="Ye Y."/>
            <person name="Xu Y."/>
            <person name="Zhou H."/>
            <person name="Xiong C."/>
            <person name="Li S."/>
            <person name="Yu J."/>
            <person name="Hong S."/>
            <person name="Yu X."/>
            <person name="Zou P."/>
            <person name="Chen C."/>
            <person name="Chang X."/>
            <person name="Wang W."/>
            <person name="Lv Y."/>
            <person name="Sun Y."/>
            <person name="Ma L."/>
            <person name="Shen B."/>
            <person name="Zhu C."/>
        </authorList>
    </citation>
    <scope>NUCLEOTIDE SEQUENCE [LARGE SCALE GENOMIC DNA]</scope>
</reference>
<dbReference type="EMBL" id="KE525347">
    <property type="protein sequence ID" value="KFB49917.1"/>
    <property type="molecule type" value="Genomic_DNA"/>
</dbReference>
<dbReference type="EnsemblMetazoa" id="ASIC017949-RA">
    <property type="protein sequence ID" value="ASIC017949-PA"/>
    <property type="gene ID" value="ASIC017949"/>
</dbReference>
<dbReference type="VEuPathDB" id="VectorBase:ASIC017949"/>
<dbReference type="Proteomes" id="UP000030765">
    <property type="component" value="Unassembled WGS sequence"/>
</dbReference>
<reference evidence="2" key="2">
    <citation type="submission" date="2020-05" db="UniProtKB">
        <authorList>
            <consortium name="EnsemblMetazoa"/>
        </authorList>
    </citation>
    <scope>IDENTIFICATION</scope>
</reference>
<gene>
    <name evidence="1" type="ORF">ZHAS_00017949</name>
</gene>
<protein>
    <submittedName>
        <fullName evidence="1 2">Uncharacterized protein</fullName>
    </submittedName>
</protein>
<evidence type="ECO:0000313" key="1">
    <source>
        <dbReference type="EMBL" id="KFB49917.1"/>
    </source>
</evidence>
<dbReference type="EMBL" id="ATLV01023921">
    <property type="status" value="NOT_ANNOTATED_CDS"/>
    <property type="molecule type" value="Genomic_DNA"/>
</dbReference>